<keyword evidence="3" id="KW-1185">Reference proteome</keyword>
<evidence type="ECO:0000313" key="2">
    <source>
        <dbReference type="EMBL" id="PWY69109.1"/>
    </source>
</evidence>
<dbReference type="AlphaFoldDB" id="A0A317V6L4"/>
<proteinExistence type="predicted"/>
<accession>A0A317V6L4</accession>
<dbReference type="InterPro" id="IPR032710">
    <property type="entry name" value="NTF2-like_dom_sf"/>
</dbReference>
<name>A0A317V6L4_9EURO</name>
<gene>
    <name evidence="2" type="ORF">BO70DRAFT_432604</name>
</gene>
<organism evidence="2 3">
    <name type="scientific">Aspergillus heteromorphus CBS 117.55</name>
    <dbReference type="NCBI Taxonomy" id="1448321"/>
    <lineage>
        <taxon>Eukaryota</taxon>
        <taxon>Fungi</taxon>
        <taxon>Dikarya</taxon>
        <taxon>Ascomycota</taxon>
        <taxon>Pezizomycotina</taxon>
        <taxon>Eurotiomycetes</taxon>
        <taxon>Eurotiomycetidae</taxon>
        <taxon>Eurotiales</taxon>
        <taxon>Aspergillaceae</taxon>
        <taxon>Aspergillus</taxon>
        <taxon>Aspergillus subgen. Circumdati</taxon>
    </lineage>
</organism>
<dbReference type="Pfam" id="PF12680">
    <property type="entry name" value="SnoaL_2"/>
    <property type="match status" value="1"/>
</dbReference>
<dbReference type="VEuPathDB" id="FungiDB:BO70DRAFT_432604"/>
<dbReference type="OrthoDB" id="3468019at2759"/>
<reference evidence="2 3" key="1">
    <citation type="submission" date="2016-12" db="EMBL/GenBank/DDBJ databases">
        <title>The genomes of Aspergillus section Nigri reveals drivers in fungal speciation.</title>
        <authorList>
            <consortium name="DOE Joint Genome Institute"/>
            <person name="Vesth T.C."/>
            <person name="Nybo J."/>
            <person name="Theobald S."/>
            <person name="Brandl J."/>
            <person name="Frisvad J.C."/>
            <person name="Nielsen K.F."/>
            <person name="Lyhne E.K."/>
            <person name="Kogle M.E."/>
            <person name="Kuo A."/>
            <person name="Riley R."/>
            <person name="Clum A."/>
            <person name="Nolan M."/>
            <person name="Lipzen A."/>
            <person name="Salamov A."/>
            <person name="Henrissat B."/>
            <person name="Wiebenga A."/>
            <person name="De Vries R.P."/>
            <person name="Grigoriev I.V."/>
            <person name="Mortensen U.H."/>
            <person name="Andersen M.R."/>
            <person name="Baker S.E."/>
        </authorList>
    </citation>
    <scope>NUCLEOTIDE SEQUENCE [LARGE SCALE GENOMIC DNA]</scope>
    <source>
        <strain evidence="2 3">CBS 117.55</strain>
    </source>
</reference>
<protein>
    <recommendedName>
        <fullName evidence="1">SnoaL-like domain-containing protein</fullName>
    </recommendedName>
</protein>
<dbReference type="PANTHER" id="PTHR39401">
    <property type="entry name" value="SNOAL-LIKE DOMAIN-CONTAINING PROTEIN"/>
    <property type="match status" value="1"/>
</dbReference>
<dbReference type="GeneID" id="37070573"/>
<dbReference type="Gene3D" id="3.10.450.50">
    <property type="match status" value="1"/>
</dbReference>
<dbReference type="STRING" id="1448321.A0A317V6L4"/>
<dbReference type="InterPro" id="IPR037401">
    <property type="entry name" value="SnoaL-like"/>
</dbReference>
<sequence>MGGGQEYLQSHCWHLRFDENDQIFHVRCYLYSYTAEKVLGEEKALQENMLLVQGDISPEPEYPDIPFNHNHKAFLREFYHITDDPHDFDGYVDSFTPDATVILGTRKFQGREEIRQLLVCMWDAIEKRTHRPLQVFPFGRGLDVVMIHRTVEYVFKDGGQKTVDWAARCQLAELRGSRIRSYQVYLSDSAAW</sequence>
<dbReference type="Proteomes" id="UP000247233">
    <property type="component" value="Unassembled WGS sequence"/>
</dbReference>
<feature type="domain" description="SnoaL-like" evidence="1">
    <location>
        <begin position="76"/>
        <end position="171"/>
    </location>
</feature>
<dbReference type="RefSeq" id="XP_025395465.1">
    <property type="nucleotide sequence ID" value="XM_025548336.1"/>
</dbReference>
<comment type="caution">
    <text evidence="2">The sequence shown here is derived from an EMBL/GenBank/DDBJ whole genome shotgun (WGS) entry which is preliminary data.</text>
</comment>
<evidence type="ECO:0000259" key="1">
    <source>
        <dbReference type="Pfam" id="PF12680"/>
    </source>
</evidence>
<dbReference type="EMBL" id="MSFL01000034">
    <property type="protein sequence ID" value="PWY69109.1"/>
    <property type="molecule type" value="Genomic_DNA"/>
</dbReference>
<evidence type="ECO:0000313" key="3">
    <source>
        <dbReference type="Proteomes" id="UP000247233"/>
    </source>
</evidence>
<dbReference type="SUPFAM" id="SSF54427">
    <property type="entry name" value="NTF2-like"/>
    <property type="match status" value="1"/>
</dbReference>
<dbReference type="PANTHER" id="PTHR39401:SF1">
    <property type="entry name" value="SNOAL-LIKE DOMAIN-CONTAINING PROTEIN"/>
    <property type="match status" value="1"/>
</dbReference>